<dbReference type="GO" id="GO:0043165">
    <property type="term" value="P:Gram-negative-bacterium-type cell outer membrane assembly"/>
    <property type="evidence" value="ECO:0007669"/>
    <property type="project" value="UniProtKB-UniRule"/>
</dbReference>
<evidence type="ECO:0000256" key="2">
    <source>
        <dbReference type="ARBA" id="ARBA00023136"/>
    </source>
</evidence>
<comment type="similarity">
    <text evidence="6">Belongs to the BamC family.</text>
</comment>
<dbReference type="GO" id="GO:0009279">
    <property type="term" value="C:cell outer membrane"/>
    <property type="evidence" value="ECO:0007669"/>
    <property type="project" value="UniProtKB-SubCell"/>
</dbReference>
<dbReference type="Proteomes" id="UP000219285">
    <property type="component" value="Chromosome"/>
</dbReference>
<evidence type="ECO:0000313" key="8">
    <source>
        <dbReference type="Proteomes" id="UP000219285"/>
    </source>
</evidence>
<reference evidence="7 8" key="2">
    <citation type="submission" date="2020-04" db="EMBL/GenBank/DDBJ databases">
        <title>Complete genome sequence of Alteromonas pelagimontana 5.12T.</title>
        <authorList>
            <person name="Sinha R.K."/>
            <person name="Krishnan K.P."/>
            <person name="Kurian J.P."/>
        </authorList>
    </citation>
    <scope>NUCLEOTIDE SEQUENCE [LARGE SCALE GENOMIC DNA]</scope>
    <source>
        <strain evidence="7 8">5.12</strain>
    </source>
</reference>
<comment type="subunit">
    <text evidence="6">Part of the Bam complex.</text>
</comment>
<dbReference type="EMBL" id="CP052766">
    <property type="protein sequence ID" value="QJR79367.1"/>
    <property type="molecule type" value="Genomic_DNA"/>
</dbReference>
<keyword evidence="1 6" id="KW-0732">Signal</keyword>
<dbReference type="OrthoDB" id="5598420at2"/>
<comment type="function">
    <text evidence="6">Part of the outer membrane protein assembly complex, which is involved in assembly and insertion of beta-barrel proteins into the outer membrane.</text>
</comment>
<dbReference type="HAMAP" id="MF_00924">
    <property type="entry name" value="OM_assembly_BamC"/>
    <property type="match status" value="1"/>
</dbReference>
<dbReference type="Gene3D" id="3.30.530.50">
    <property type="match status" value="1"/>
</dbReference>
<keyword evidence="3 6" id="KW-0564">Palmitate</keyword>
<dbReference type="InterPro" id="IPR014524">
    <property type="entry name" value="BamC"/>
</dbReference>
<dbReference type="Gene3D" id="3.30.310.170">
    <property type="entry name" value="Outer membrane protein assembly factor BamC"/>
    <property type="match status" value="1"/>
</dbReference>
<keyword evidence="4 6" id="KW-0998">Cell outer membrane</keyword>
<dbReference type="RefSeq" id="WP_075609300.1">
    <property type="nucleotide sequence ID" value="NZ_CP052766.1"/>
</dbReference>
<proteinExistence type="inferred from homology"/>
<dbReference type="KEGG" id="apel:CA267_000420"/>
<keyword evidence="5 6" id="KW-0449">Lipoprotein</keyword>
<evidence type="ECO:0000256" key="5">
    <source>
        <dbReference type="ARBA" id="ARBA00023288"/>
    </source>
</evidence>
<comment type="subcellular location">
    <subcellularLocation>
        <location evidence="6">Cell outer membrane</location>
        <topology evidence="6">Lipid-anchor</topology>
    </subcellularLocation>
</comment>
<evidence type="ECO:0000313" key="7">
    <source>
        <dbReference type="EMBL" id="QJR79367.1"/>
    </source>
</evidence>
<dbReference type="GO" id="GO:0051205">
    <property type="term" value="P:protein insertion into membrane"/>
    <property type="evidence" value="ECO:0007669"/>
    <property type="project" value="UniProtKB-UniRule"/>
</dbReference>
<sequence length="367" mass="41687">MKKSLALISGLTILALTGCASQQERRTASGNYDYLKSTQRATIKIPADVDQPEFSEEYELPKLGEKVNENLIGRELLVSSPALVLPLVSGSHVEEGSREATVWFDQVDDSKPLKQAIWDSLLSFLEQQKIEVDSFDPEAGILITDWVVENKDEDSSWYEFSAPKKGEVKRRFEFSMEVKPHGRTASLHAELKDFQANGEAKTAAQLGEIEERREEVTVLNQFINHYEYQIQLEDSKRIARIRQGLNAEMGFNANGEPAYVVDAQYDVAWPRLLLVLRKLGFDVKDLDKSTGLLFVTYNGIDKGWWSGLFSDEKDLLKKDDYRLKVGNMGEKTSITFMNDESEPFEVDVVTEMYEPFSKVMSQDDLDI</sequence>
<evidence type="ECO:0000256" key="1">
    <source>
        <dbReference type="ARBA" id="ARBA00022729"/>
    </source>
</evidence>
<protein>
    <recommendedName>
        <fullName evidence="6">Outer membrane protein assembly factor BamC</fullName>
    </recommendedName>
</protein>
<accession>A0A6M4M889</accession>
<evidence type="ECO:0000256" key="4">
    <source>
        <dbReference type="ARBA" id="ARBA00023237"/>
    </source>
</evidence>
<dbReference type="InterPro" id="IPR010653">
    <property type="entry name" value="NlpB/DapX"/>
</dbReference>
<dbReference type="PROSITE" id="PS51257">
    <property type="entry name" value="PROKAR_LIPOPROTEIN"/>
    <property type="match status" value="1"/>
</dbReference>
<evidence type="ECO:0000256" key="3">
    <source>
        <dbReference type="ARBA" id="ARBA00023139"/>
    </source>
</evidence>
<keyword evidence="2 6" id="KW-0472">Membrane</keyword>
<reference evidence="8" key="1">
    <citation type="submission" date="2014-12" db="EMBL/GenBank/DDBJ databases">
        <title>Complete genome sequence of a multi-drug resistant Klebsiella pneumoniae.</title>
        <authorList>
            <person name="Hua X."/>
            <person name="Chen Q."/>
            <person name="Li X."/>
            <person name="Feng Y."/>
            <person name="Ruan Z."/>
            <person name="Yu Y."/>
        </authorList>
    </citation>
    <scope>NUCLEOTIDE SEQUENCE [LARGE SCALE GENOMIC DNA]</scope>
    <source>
        <strain evidence="8">5.12</strain>
    </source>
</reference>
<evidence type="ECO:0000256" key="6">
    <source>
        <dbReference type="HAMAP-Rule" id="MF_00924"/>
    </source>
</evidence>
<dbReference type="AlphaFoldDB" id="A0A6M4M889"/>
<keyword evidence="8" id="KW-1185">Reference proteome</keyword>
<organism evidence="7 8">
    <name type="scientific">Alteromonas pelagimontana</name>
    <dbReference type="NCBI Taxonomy" id="1858656"/>
    <lineage>
        <taxon>Bacteria</taxon>
        <taxon>Pseudomonadati</taxon>
        <taxon>Pseudomonadota</taxon>
        <taxon>Gammaproteobacteria</taxon>
        <taxon>Alteromonadales</taxon>
        <taxon>Alteromonadaceae</taxon>
        <taxon>Alteromonas/Salinimonas group</taxon>
        <taxon>Alteromonas</taxon>
    </lineage>
</organism>
<name>A0A6M4M889_9ALTE</name>
<dbReference type="InterPro" id="IPR042268">
    <property type="entry name" value="BamC_C"/>
</dbReference>
<dbReference type="Pfam" id="PF06804">
    <property type="entry name" value="Lipoprotein_18"/>
    <property type="match status" value="1"/>
</dbReference>
<gene>
    <name evidence="6 7" type="primary">bamC</name>
    <name evidence="7" type="ORF">CA267_000420</name>
</gene>